<reference evidence="2 3" key="1">
    <citation type="journal article" date="2021" name="Nat. Plants">
        <title>The Taxus genome provides insights into paclitaxel biosynthesis.</title>
        <authorList>
            <person name="Xiong X."/>
            <person name="Gou J."/>
            <person name="Liao Q."/>
            <person name="Li Y."/>
            <person name="Zhou Q."/>
            <person name="Bi G."/>
            <person name="Li C."/>
            <person name="Du R."/>
            <person name="Wang X."/>
            <person name="Sun T."/>
            <person name="Guo L."/>
            <person name="Liang H."/>
            <person name="Lu P."/>
            <person name="Wu Y."/>
            <person name="Zhang Z."/>
            <person name="Ro D.K."/>
            <person name="Shang Y."/>
            <person name="Huang S."/>
            <person name="Yan J."/>
        </authorList>
    </citation>
    <scope>NUCLEOTIDE SEQUENCE [LARGE SCALE GENOMIC DNA]</scope>
    <source>
        <strain evidence="2">Ta-2019</strain>
    </source>
</reference>
<dbReference type="EMBL" id="JAHRHJ020000009">
    <property type="protein sequence ID" value="KAH9302509.1"/>
    <property type="molecule type" value="Genomic_DNA"/>
</dbReference>
<dbReference type="Proteomes" id="UP000824469">
    <property type="component" value="Unassembled WGS sequence"/>
</dbReference>
<dbReference type="AlphaFoldDB" id="A0AA38CTP9"/>
<feature type="region of interest" description="Disordered" evidence="1">
    <location>
        <begin position="1"/>
        <end position="25"/>
    </location>
</feature>
<evidence type="ECO:0000256" key="1">
    <source>
        <dbReference type="SAM" id="MobiDB-lite"/>
    </source>
</evidence>
<gene>
    <name evidence="2" type="ORF">KI387_014092</name>
</gene>
<organism evidence="2 3">
    <name type="scientific">Taxus chinensis</name>
    <name type="common">Chinese yew</name>
    <name type="synonym">Taxus wallichiana var. chinensis</name>
    <dbReference type="NCBI Taxonomy" id="29808"/>
    <lineage>
        <taxon>Eukaryota</taxon>
        <taxon>Viridiplantae</taxon>
        <taxon>Streptophyta</taxon>
        <taxon>Embryophyta</taxon>
        <taxon>Tracheophyta</taxon>
        <taxon>Spermatophyta</taxon>
        <taxon>Pinopsida</taxon>
        <taxon>Pinidae</taxon>
        <taxon>Conifers II</taxon>
        <taxon>Cupressales</taxon>
        <taxon>Taxaceae</taxon>
        <taxon>Taxus</taxon>
    </lineage>
</organism>
<accession>A0AA38CTP9</accession>
<keyword evidence="3" id="KW-1185">Reference proteome</keyword>
<proteinExistence type="predicted"/>
<feature type="non-terminal residue" evidence="2">
    <location>
        <position position="52"/>
    </location>
</feature>
<sequence length="52" mass="5531">LLHRPEVANDTGPWGRKSAPTVGHDAIGERCAASSMDSDLEAFSHNPTHGSF</sequence>
<protein>
    <submittedName>
        <fullName evidence="2">Uncharacterized protein</fullName>
    </submittedName>
</protein>
<comment type="caution">
    <text evidence="2">The sequence shown here is derived from an EMBL/GenBank/DDBJ whole genome shotgun (WGS) entry which is preliminary data.</text>
</comment>
<evidence type="ECO:0000313" key="3">
    <source>
        <dbReference type="Proteomes" id="UP000824469"/>
    </source>
</evidence>
<name>A0AA38CTP9_TAXCH</name>
<evidence type="ECO:0000313" key="2">
    <source>
        <dbReference type="EMBL" id="KAH9302509.1"/>
    </source>
</evidence>
<feature type="non-terminal residue" evidence="2">
    <location>
        <position position="1"/>
    </location>
</feature>